<keyword evidence="2" id="KW-1185">Reference proteome</keyword>
<gene>
    <name evidence="1" type="primary">Supt20h-L3</name>
    <name evidence="1" type="ORF">Hamer_G003382</name>
</gene>
<dbReference type="EMBL" id="JAHLQT010007678">
    <property type="protein sequence ID" value="KAG7174439.1"/>
    <property type="molecule type" value="Genomic_DNA"/>
</dbReference>
<sequence length="179" mass="17307">QAVAVAAAAVAAAAAAGGASGVSSASSTTTMSQHTQPNVIIVSNGEGGVKKSVTVVTKPIAVTSSAALPSLISAQPVQQTSGGQHQVVVARSANITNILSRATATAAGMAGMAGGIGGTTKLAVAVTTGPGISKISLPSLTTQLSRSVPAYSQAVSLAKTQVLWGVSAVVGSCCRFFSS</sequence>
<dbReference type="Proteomes" id="UP000747542">
    <property type="component" value="Unassembled WGS sequence"/>
</dbReference>
<dbReference type="AlphaFoldDB" id="A0A8J5N7C0"/>
<evidence type="ECO:0000313" key="1">
    <source>
        <dbReference type="EMBL" id="KAG7174439.1"/>
    </source>
</evidence>
<organism evidence="1 2">
    <name type="scientific">Homarus americanus</name>
    <name type="common">American lobster</name>
    <dbReference type="NCBI Taxonomy" id="6706"/>
    <lineage>
        <taxon>Eukaryota</taxon>
        <taxon>Metazoa</taxon>
        <taxon>Ecdysozoa</taxon>
        <taxon>Arthropoda</taxon>
        <taxon>Crustacea</taxon>
        <taxon>Multicrustacea</taxon>
        <taxon>Malacostraca</taxon>
        <taxon>Eumalacostraca</taxon>
        <taxon>Eucarida</taxon>
        <taxon>Decapoda</taxon>
        <taxon>Pleocyemata</taxon>
        <taxon>Astacidea</taxon>
        <taxon>Nephropoidea</taxon>
        <taxon>Nephropidae</taxon>
        <taxon>Homarus</taxon>
    </lineage>
</organism>
<name>A0A8J5N7C0_HOMAM</name>
<reference evidence="1" key="1">
    <citation type="journal article" date="2021" name="Sci. Adv.">
        <title>The American lobster genome reveals insights on longevity, neural, and immune adaptations.</title>
        <authorList>
            <person name="Polinski J.M."/>
            <person name="Zimin A.V."/>
            <person name="Clark K.F."/>
            <person name="Kohn A.B."/>
            <person name="Sadowski N."/>
            <person name="Timp W."/>
            <person name="Ptitsyn A."/>
            <person name="Khanna P."/>
            <person name="Romanova D.Y."/>
            <person name="Williams P."/>
            <person name="Greenwood S.J."/>
            <person name="Moroz L.L."/>
            <person name="Walt D.R."/>
            <person name="Bodnar A.G."/>
        </authorList>
    </citation>
    <scope>NUCLEOTIDE SEQUENCE</scope>
    <source>
        <strain evidence="1">GMGI-L3</strain>
    </source>
</reference>
<comment type="caution">
    <text evidence="1">The sequence shown here is derived from an EMBL/GenBank/DDBJ whole genome shotgun (WGS) entry which is preliminary data.</text>
</comment>
<protein>
    <submittedName>
        <fullName evidence="1">Putative Transcription factor SPT20-like 3</fullName>
    </submittedName>
</protein>
<feature type="non-terminal residue" evidence="1">
    <location>
        <position position="1"/>
    </location>
</feature>
<proteinExistence type="predicted"/>
<accession>A0A8J5N7C0</accession>
<evidence type="ECO:0000313" key="2">
    <source>
        <dbReference type="Proteomes" id="UP000747542"/>
    </source>
</evidence>